<dbReference type="STRING" id="400727.A0A2T7PZK0"/>
<dbReference type="InterPro" id="IPR045602">
    <property type="entry name" value="MARF1_LOTUS"/>
</dbReference>
<dbReference type="InterPro" id="IPR041966">
    <property type="entry name" value="LOTUS-like"/>
</dbReference>
<evidence type="ECO:0000313" key="11">
    <source>
        <dbReference type="Proteomes" id="UP000245119"/>
    </source>
</evidence>
<comment type="subcellular location">
    <subcellularLocation>
        <location evidence="1">Peroxisome</location>
    </subcellularLocation>
</comment>
<dbReference type="InterPro" id="IPR025605">
    <property type="entry name" value="OST-HTH/LOTUS_dom"/>
</dbReference>
<dbReference type="Proteomes" id="UP000245119">
    <property type="component" value="Linkage Group LG1"/>
</dbReference>
<dbReference type="Pfam" id="PF01936">
    <property type="entry name" value="NYN"/>
    <property type="match status" value="1"/>
</dbReference>
<sequence length="1661" mass="185725">MAEKTTAVGVFWDIENCCVPRFMPALSVVQRIRNVFFFGHWEAEFMCVCDINKESKSVIEDLNNAQVNVVHINAGSKNAADDKLRQCLRRFADSHSPNSKVILLSSDVNFAIDLSDLRHRKRMHIILIHHAHVHEALVACAHEHYIYEDFVADIPLKPPKELQNWDLKLSVQGFPPNINLDKIKRRLLFLSNNCGGRVLSISRQTAILIFASLESLTRACKRMDGEDVFGQKITATIISPEVIGFSQSSPIKCIKNISPGGHHTLSSDRHCPAPGGPGDISVNKSSSEGGFCTPVICNDGSGGSSSTYSSNGMHNLASETNIACSQEEPLHKESYNGDKKILSQFKEEKISQSVMIQQQRCEEEEENGVNMNSTTGTVQAVSHTLTNVFPAIKSQPPAIVPFTVLDSAKTSRTVDVAGAWNLSKTVNFTYQTMYIPYIRPHTVLYPHYGGYVTTSHRPLAFHQERPRYYSTSMVPQVRNFGPRNRPHSSCSNHDDFNDMEENEFCSGKLSSENSGPVNLYVSNLDYNISSREWRKILASTFQPHIQVLGIFVRTQPDNTTLAIVKVASVEDARFAISQFHRRKIGYKRIHVSLSNDFDQTPAESTRNETISILSECKDFTTPVFKFIEQYEKRSHKSMSVSDLYKMKDVVEIIDRGGTGRMVRLVPGICPSPVPAELNPNQTTEQEDTKELPVCHIHCPEGSLQHSEAMNTHMLPLVQLQRKPFAAHVHSLLLAHNGIMPLMSFPVCYTAEFDLLPVVTSGGVSLEHLLSCVPGVEITISSKGTKVISFQENKEPPGAEPCGRSSPMLSQQMAQISREICDLLRQSSHCCLPASKFIPSYHHHFGRQCRVADYGYTKLAELFESLPHVLQVLGIGDRKVLTLSHRAQVKRFTADALKVLKVQPGKQLSTEEFPKAYEQALARPFDITHYGLAYLEDMFMDIPATSILITLEDNKTIMAIPKRDQTPEEIERTKQFALEVVDLLKHNPQCRMAFNKFIPAYHHHFGRQCRVADYGFTKLTDLFECIFQVVEIVEEQEERMLKLTAPEMRAVLAEQMMGLLREQTDYKLAVDQLLLAFQRQYGFPLRLADYGVGTVPALLGKIKHCVSIQKQGDIDFAVLRNQNNLPTLALRVLQLLMDQSGGCLPLVELCSRYNSTFGVECDVQALQEEMLDYVQISNESDDGSAVIRLTALQTLGRDIRNMLRKLGSVPLVSFSRVYYEEFSVELKPALYRYPDVSSLLRALPHIVVLTGKHSRKSVELSPILGYCMEDEEVAFINAVDSTPRYEDHLSGPLPSALPSPELRPNANIPDLMKFEKQPDYSDKMWELSAEEKRGLRTPLCRTPTSELLQLAVCSLPLPPPAEHLFPNNIPLTTIFPPPPLPSRDSQVDMRRLKGTRSFLELKSGKNLCIVDGGSMQNQKSHQELELGMMEAALKDEVIIKELKELLVQEKTNSTTFMLSNLGQNIYSSDDTQAVASDGGNEEYQHGIMFSRDTDNGLLSSDKIFQKSNHIHQARLEERNMALAALCKNKMLPPLSHGRSESEITSKPLRNNLAFECFENYVQPSCTASPRNGAEVGYPLESLTNVDIPFAPEKTVVCPPDSIASLHENADEVKVEGLTSCLVSENEAALEEDLAGDAISYAGGSPQLNRISLSQILSPAIRR</sequence>
<keyword evidence="11" id="KW-1185">Reference proteome</keyword>
<dbReference type="PANTHER" id="PTHR14379">
    <property type="entry name" value="LIMKAIN B LKAP"/>
    <property type="match status" value="1"/>
</dbReference>
<keyword evidence="5" id="KW-0896">Oogenesis</keyword>
<dbReference type="CDD" id="cd08824">
    <property type="entry name" value="LOTUS"/>
    <property type="match status" value="1"/>
</dbReference>
<dbReference type="PANTHER" id="PTHR14379:SF3">
    <property type="entry name" value="MEIOSIS REGULATOR AND MRNA STABILITY FACTOR 1"/>
    <property type="match status" value="1"/>
</dbReference>
<dbReference type="InterPro" id="IPR021139">
    <property type="entry name" value="NYN"/>
</dbReference>
<evidence type="ECO:0000259" key="9">
    <source>
        <dbReference type="PROSITE" id="PS51644"/>
    </source>
</evidence>
<evidence type="ECO:0000256" key="8">
    <source>
        <dbReference type="ARBA" id="ARBA00030116"/>
    </source>
</evidence>
<name>A0A2T7PZK0_POMCA</name>
<dbReference type="InterPro" id="IPR012677">
    <property type="entry name" value="Nucleotide-bd_a/b_plait_sf"/>
</dbReference>
<dbReference type="SUPFAM" id="SSF54928">
    <property type="entry name" value="RNA-binding domain, RBD"/>
    <property type="match status" value="1"/>
</dbReference>
<protein>
    <recommendedName>
        <fullName evidence="2">Meiosis regulator and mRNA stability factor 1</fullName>
    </recommendedName>
    <alternativeName>
        <fullName evidence="8">Limkain-b1</fullName>
    </alternativeName>
</protein>
<feature type="domain" description="HTH OST-type" evidence="9">
    <location>
        <begin position="811"/>
        <end position="886"/>
    </location>
</feature>
<dbReference type="GO" id="GO:1905762">
    <property type="term" value="F:CCR4-NOT complex binding"/>
    <property type="evidence" value="ECO:0007669"/>
    <property type="project" value="TreeGrafter"/>
</dbReference>
<proteinExistence type="predicted"/>
<keyword evidence="4" id="KW-0694">RNA-binding</keyword>
<gene>
    <name evidence="10" type="ORF">C0Q70_01477</name>
</gene>
<keyword evidence="7" id="KW-0469">Meiosis</keyword>
<organism evidence="10 11">
    <name type="scientific">Pomacea canaliculata</name>
    <name type="common">Golden apple snail</name>
    <dbReference type="NCBI Taxonomy" id="400727"/>
    <lineage>
        <taxon>Eukaryota</taxon>
        <taxon>Metazoa</taxon>
        <taxon>Spiralia</taxon>
        <taxon>Lophotrochozoa</taxon>
        <taxon>Mollusca</taxon>
        <taxon>Gastropoda</taxon>
        <taxon>Caenogastropoda</taxon>
        <taxon>Architaenioglossa</taxon>
        <taxon>Ampullarioidea</taxon>
        <taxon>Ampullariidae</taxon>
        <taxon>Pomacea</taxon>
    </lineage>
</organism>
<dbReference type="GO" id="GO:0048477">
    <property type="term" value="P:oogenesis"/>
    <property type="evidence" value="ECO:0007669"/>
    <property type="project" value="UniProtKB-KW"/>
</dbReference>
<dbReference type="GO" id="GO:0010468">
    <property type="term" value="P:regulation of gene expression"/>
    <property type="evidence" value="ECO:0007669"/>
    <property type="project" value="InterPro"/>
</dbReference>
<evidence type="ECO:0000256" key="1">
    <source>
        <dbReference type="ARBA" id="ARBA00004275"/>
    </source>
</evidence>
<feature type="domain" description="HTH OST-type" evidence="9">
    <location>
        <begin position="971"/>
        <end position="1046"/>
    </location>
</feature>
<dbReference type="Pfam" id="PF11608">
    <property type="entry name" value="RRM_MARF1"/>
    <property type="match status" value="1"/>
</dbReference>
<dbReference type="InterPro" id="IPR035979">
    <property type="entry name" value="RBD_domain_sf"/>
</dbReference>
<dbReference type="InterPro" id="IPR000504">
    <property type="entry name" value="RRM_dom"/>
</dbReference>
<dbReference type="EMBL" id="PZQS01000001">
    <property type="protein sequence ID" value="PVD38853.1"/>
    <property type="molecule type" value="Genomic_DNA"/>
</dbReference>
<evidence type="ECO:0000256" key="5">
    <source>
        <dbReference type="ARBA" id="ARBA00022943"/>
    </source>
</evidence>
<keyword evidence="6" id="KW-0576">Peroxisome</keyword>
<dbReference type="SMART" id="SM00360">
    <property type="entry name" value="RRM"/>
    <property type="match status" value="2"/>
</dbReference>
<dbReference type="InterPro" id="IPR034189">
    <property type="entry name" value="MARF1_RRM1"/>
</dbReference>
<dbReference type="InterPro" id="IPR024768">
    <property type="entry name" value="Marf1"/>
</dbReference>
<dbReference type="Gene3D" id="3.30.70.330">
    <property type="match status" value="2"/>
</dbReference>
<evidence type="ECO:0000313" key="10">
    <source>
        <dbReference type="EMBL" id="PVD38853.1"/>
    </source>
</evidence>
<keyword evidence="3" id="KW-0677">Repeat</keyword>
<dbReference type="GO" id="GO:0051321">
    <property type="term" value="P:meiotic cell cycle"/>
    <property type="evidence" value="ECO:0007669"/>
    <property type="project" value="UniProtKB-KW"/>
</dbReference>
<dbReference type="GO" id="GO:0003723">
    <property type="term" value="F:RNA binding"/>
    <property type="evidence" value="ECO:0007669"/>
    <property type="project" value="UniProtKB-KW"/>
</dbReference>
<dbReference type="Pfam" id="PF12872">
    <property type="entry name" value="OST-HTH"/>
    <property type="match status" value="5"/>
</dbReference>
<evidence type="ECO:0000256" key="4">
    <source>
        <dbReference type="ARBA" id="ARBA00022884"/>
    </source>
</evidence>
<evidence type="ECO:0000256" key="3">
    <source>
        <dbReference type="ARBA" id="ARBA00022737"/>
    </source>
</evidence>
<dbReference type="CDD" id="cd10910">
    <property type="entry name" value="PIN_limkain_b1_N_like"/>
    <property type="match status" value="1"/>
</dbReference>
<dbReference type="GO" id="GO:0004540">
    <property type="term" value="F:RNA nuclease activity"/>
    <property type="evidence" value="ECO:0007669"/>
    <property type="project" value="InterPro"/>
</dbReference>
<dbReference type="Pfam" id="PF19687">
    <property type="entry name" value="MARF1_LOTUS"/>
    <property type="match status" value="1"/>
</dbReference>
<dbReference type="PROSITE" id="PS51644">
    <property type="entry name" value="HTH_OST"/>
    <property type="match status" value="2"/>
</dbReference>
<accession>A0A2T7PZK0</accession>
<comment type="caution">
    <text evidence="10">The sequence shown here is derived from an EMBL/GenBank/DDBJ whole genome shotgun (WGS) entry which is preliminary data.</text>
</comment>
<evidence type="ECO:0000256" key="6">
    <source>
        <dbReference type="ARBA" id="ARBA00023140"/>
    </source>
</evidence>
<evidence type="ECO:0000256" key="2">
    <source>
        <dbReference type="ARBA" id="ARBA00022152"/>
    </source>
</evidence>
<reference evidence="10 11" key="1">
    <citation type="submission" date="2018-04" db="EMBL/GenBank/DDBJ databases">
        <title>The genome of golden apple snail Pomacea canaliculata provides insight into stress tolerance and invasive adaptation.</title>
        <authorList>
            <person name="Liu C."/>
            <person name="Liu B."/>
            <person name="Ren Y."/>
            <person name="Zhang Y."/>
            <person name="Wang H."/>
            <person name="Li S."/>
            <person name="Jiang F."/>
            <person name="Yin L."/>
            <person name="Zhang G."/>
            <person name="Qian W."/>
            <person name="Fan W."/>
        </authorList>
    </citation>
    <scope>NUCLEOTIDE SEQUENCE [LARGE SCALE GENOMIC DNA]</scope>
    <source>
        <strain evidence="10">SZHN2017</strain>
        <tissue evidence="10">Muscle</tissue>
    </source>
</reference>
<dbReference type="Gene3D" id="3.30.420.610">
    <property type="entry name" value="LOTUS domain-like"/>
    <property type="match status" value="2"/>
</dbReference>
<dbReference type="OrthoDB" id="549353at2759"/>
<keyword evidence="5" id="KW-0221">Differentiation</keyword>
<dbReference type="GO" id="GO:0005777">
    <property type="term" value="C:peroxisome"/>
    <property type="evidence" value="ECO:0007669"/>
    <property type="project" value="UniProtKB-SubCell"/>
</dbReference>
<evidence type="ECO:0000256" key="7">
    <source>
        <dbReference type="ARBA" id="ARBA00023254"/>
    </source>
</evidence>